<accession>A0A974S7K7</accession>
<proteinExistence type="predicted"/>
<reference evidence="1" key="1">
    <citation type="submission" date="2021-01" db="EMBL/GenBank/DDBJ databases">
        <title>Genome sequence of Phenylobacterium sp. 20VBR1 isolated from a valley glaceir, Ny-Alesund, Svalbard.</title>
        <authorList>
            <person name="Thomas F.A."/>
            <person name="Krishnan K.P."/>
            <person name="Sinha R.K."/>
        </authorList>
    </citation>
    <scope>NUCLEOTIDE SEQUENCE</scope>
    <source>
        <strain evidence="1">20VBR1</strain>
    </source>
</reference>
<evidence type="ECO:0008006" key="2">
    <source>
        <dbReference type="Google" id="ProtNLM"/>
    </source>
</evidence>
<sequence>MKIDDRKLIAYVDGELDAFGRAEVEAAVAADPVLGCGWRNTGCCGPRSAEPMLAWPRRVFPPS</sequence>
<protein>
    <recommendedName>
        <fullName evidence="2">Anti-sigma factor</fullName>
    </recommendedName>
</protein>
<evidence type="ECO:0000313" key="1">
    <source>
        <dbReference type="EMBL" id="QQZ48706.1"/>
    </source>
</evidence>
<dbReference type="EMBL" id="CP068570">
    <property type="protein sequence ID" value="QQZ48706.1"/>
    <property type="molecule type" value="Genomic_DNA"/>
</dbReference>
<gene>
    <name evidence="1" type="ORF">JKL49_14625</name>
</gene>
<dbReference type="AlphaFoldDB" id="A0A974S7K7"/>
<name>A0A974S7K7_9CAUL</name>
<organism evidence="1">
    <name type="scientific">Phenylobacterium glaciei</name>
    <dbReference type="NCBI Taxonomy" id="2803784"/>
    <lineage>
        <taxon>Bacteria</taxon>
        <taxon>Pseudomonadati</taxon>
        <taxon>Pseudomonadota</taxon>
        <taxon>Alphaproteobacteria</taxon>
        <taxon>Caulobacterales</taxon>
        <taxon>Caulobacteraceae</taxon>
        <taxon>Phenylobacterium</taxon>
    </lineage>
</organism>